<comment type="subcellular location">
    <subcellularLocation>
        <location evidence="1">Cell membrane</location>
        <topology evidence="1">Multi-pass membrane protein</topology>
    </subcellularLocation>
</comment>
<proteinExistence type="inferred from homology"/>
<evidence type="ECO:0000256" key="22">
    <source>
        <dbReference type="SAM" id="MobiDB-lite"/>
    </source>
</evidence>
<feature type="transmembrane region" description="Helical" evidence="23">
    <location>
        <begin position="344"/>
        <end position="369"/>
    </location>
</feature>
<feature type="transmembrane region" description="Helical" evidence="23">
    <location>
        <begin position="306"/>
        <end position="332"/>
    </location>
</feature>
<evidence type="ECO:0000256" key="9">
    <source>
        <dbReference type="ARBA" id="ARBA00022984"/>
    </source>
</evidence>
<dbReference type="EC" id="2.4.99.28" evidence="19"/>
<feature type="transmembrane region" description="Helical" evidence="23">
    <location>
        <begin position="184"/>
        <end position="202"/>
    </location>
</feature>
<evidence type="ECO:0000256" key="12">
    <source>
        <dbReference type="ARBA" id="ARBA00023306"/>
    </source>
</evidence>
<feature type="transmembrane region" description="Helical" evidence="23">
    <location>
        <begin position="50"/>
        <end position="74"/>
    </location>
</feature>
<evidence type="ECO:0000256" key="8">
    <source>
        <dbReference type="ARBA" id="ARBA00022960"/>
    </source>
</evidence>
<evidence type="ECO:0000256" key="21">
    <source>
        <dbReference type="ARBA" id="ARBA00049966"/>
    </source>
</evidence>
<keyword evidence="7 23" id="KW-0812">Transmembrane</keyword>
<feature type="transmembrane region" description="Helical" evidence="23">
    <location>
        <begin position="208"/>
        <end position="224"/>
    </location>
</feature>
<evidence type="ECO:0000256" key="4">
    <source>
        <dbReference type="ARBA" id="ARBA00022618"/>
    </source>
</evidence>
<evidence type="ECO:0000256" key="19">
    <source>
        <dbReference type="ARBA" id="ARBA00044770"/>
    </source>
</evidence>
<feature type="compositionally biased region" description="Low complexity" evidence="22">
    <location>
        <begin position="19"/>
        <end position="30"/>
    </location>
</feature>
<keyword evidence="8" id="KW-0133">Cell shape</keyword>
<keyword evidence="9" id="KW-0573">Peptidoglycan synthesis</keyword>
<dbReference type="EMBL" id="JYFC01000008">
    <property type="protein sequence ID" value="KJC63311.1"/>
    <property type="molecule type" value="Genomic_DNA"/>
</dbReference>
<protein>
    <recommendedName>
        <fullName evidence="17">Probable peptidoglycan glycosyltransferase FtsW</fullName>
        <ecNumber evidence="19">2.4.99.28</ecNumber>
    </recommendedName>
    <alternativeName>
        <fullName evidence="18">Cell division protein FtsW</fullName>
    </alternativeName>
    <alternativeName>
        <fullName evidence="15">Cell wall polymerase</fullName>
    </alternativeName>
    <alternativeName>
        <fullName evidence="14">Peptidoglycan polymerase</fullName>
    </alternativeName>
</protein>
<evidence type="ECO:0000256" key="17">
    <source>
        <dbReference type="ARBA" id="ARBA00041185"/>
    </source>
</evidence>
<evidence type="ECO:0000313" key="24">
    <source>
        <dbReference type="EMBL" id="KJC63311.1"/>
    </source>
</evidence>
<keyword evidence="11 23" id="KW-0472">Membrane</keyword>
<accession>A0ABR5CCE1</accession>
<feature type="transmembrane region" description="Helical" evidence="23">
    <location>
        <begin position="155"/>
        <end position="172"/>
    </location>
</feature>
<comment type="similarity">
    <text evidence="16">Belongs to the SEDS family. FtsW subfamily.</text>
</comment>
<evidence type="ECO:0000256" key="1">
    <source>
        <dbReference type="ARBA" id="ARBA00004651"/>
    </source>
</evidence>
<evidence type="ECO:0000256" key="11">
    <source>
        <dbReference type="ARBA" id="ARBA00023136"/>
    </source>
</evidence>
<reference evidence="24 25" key="1">
    <citation type="journal article" date="2001" name="Int. J. Syst. Evol. Microbiol.">
        <title>Agreia bicolorata gen. nov., sp. nov., to accommodate actinobacteria isolated from narrow reed grass infected by the nematode Heteroanguina graminophila.</title>
        <authorList>
            <person name="Evtushenko L.I."/>
            <person name="Dorofeeva L.V."/>
            <person name="Dobrovolskaya T.G."/>
            <person name="Streshinskaya G.M."/>
            <person name="Subbotin S.A."/>
            <person name="Tiedje J.M."/>
        </authorList>
    </citation>
    <scope>NUCLEOTIDE SEQUENCE [LARGE SCALE GENOMIC DNA]</scope>
    <source>
        <strain evidence="24 25">VKM Ac-1804</strain>
    </source>
</reference>
<comment type="catalytic activity">
    <reaction evidence="20">
        <text>[GlcNAc-(1-&gt;4)-Mur2Ac(oyl-L-Ala-gamma-D-Glu-L-Lys-D-Ala-D-Ala)](n)-di-trans,octa-cis-undecaprenyl diphosphate + beta-D-GlcNAc-(1-&gt;4)-Mur2Ac(oyl-L-Ala-gamma-D-Glu-L-Lys-D-Ala-D-Ala)-di-trans,octa-cis-undecaprenyl diphosphate = [GlcNAc-(1-&gt;4)-Mur2Ac(oyl-L-Ala-gamma-D-Glu-L-Lys-D-Ala-D-Ala)](n+1)-di-trans,octa-cis-undecaprenyl diphosphate + di-trans,octa-cis-undecaprenyl diphosphate + H(+)</text>
        <dbReference type="Rhea" id="RHEA:23708"/>
        <dbReference type="Rhea" id="RHEA-COMP:9602"/>
        <dbReference type="Rhea" id="RHEA-COMP:9603"/>
        <dbReference type="ChEBI" id="CHEBI:15378"/>
        <dbReference type="ChEBI" id="CHEBI:58405"/>
        <dbReference type="ChEBI" id="CHEBI:60033"/>
        <dbReference type="ChEBI" id="CHEBI:78435"/>
        <dbReference type="EC" id="2.4.99.28"/>
    </reaction>
</comment>
<dbReference type="PANTHER" id="PTHR30474">
    <property type="entry name" value="CELL CYCLE PROTEIN"/>
    <property type="match status" value="1"/>
</dbReference>
<feature type="transmembrane region" description="Helical" evidence="23">
    <location>
        <begin position="229"/>
        <end position="248"/>
    </location>
</feature>
<evidence type="ECO:0000256" key="2">
    <source>
        <dbReference type="ARBA" id="ARBA00004752"/>
    </source>
</evidence>
<dbReference type="Proteomes" id="UP000032503">
    <property type="component" value="Unassembled WGS sequence"/>
</dbReference>
<evidence type="ECO:0000256" key="6">
    <source>
        <dbReference type="ARBA" id="ARBA00022679"/>
    </source>
</evidence>
<feature type="transmembrane region" description="Helical" evidence="23">
    <location>
        <begin position="115"/>
        <end position="135"/>
    </location>
</feature>
<keyword evidence="10 23" id="KW-1133">Transmembrane helix</keyword>
<dbReference type="GO" id="GO:0051301">
    <property type="term" value="P:cell division"/>
    <property type="evidence" value="ECO:0007669"/>
    <property type="project" value="UniProtKB-KW"/>
</dbReference>
<comment type="caution">
    <text evidence="24">The sequence shown here is derived from an EMBL/GenBank/DDBJ whole genome shotgun (WGS) entry which is preliminary data.</text>
</comment>
<evidence type="ECO:0000256" key="3">
    <source>
        <dbReference type="ARBA" id="ARBA00022475"/>
    </source>
</evidence>
<dbReference type="NCBIfam" id="TIGR02614">
    <property type="entry name" value="ftsW"/>
    <property type="match status" value="1"/>
</dbReference>
<comment type="pathway">
    <text evidence="2">Cell wall biogenesis; peptidoglycan biosynthesis.</text>
</comment>
<keyword evidence="25" id="KW-1185">Reference proteome</keyword>
<feature type="transmembrane region" description="Helical" evidence="23">
    <location>
        <begin position="381"/>
        <end position="403"/>
    </location>
</feature>
<keyword evidence="3" id="KW-1003">Cell membrane</keyword>
<evidence type="ECO:0000256" key="15">
    <source>
        <dbReference type="ARBA" id="ARBA00033270"/>
    </source>
</evidence>
<keyword evidence="4 24" id="KW-0132">Cell division</keyword>
<organism evidence="24 25">
    <name type="scientific">Agreia bicolorata</name>
    <dbReference type="NCBI Taxonomy" id="110935"/>
    <lineage>
        <taxon>Bacteria</taxon>
        <taxon>Bacillati</taxon>
        <taxon>Actinomycetota</taxon>
        <taxon>Actinomycetes</taxon>
        <taxon>Micrococcales</taxon>
        <taxon>Microbacteriaceae</taxon>
        <taxon>Agreia</taxon>
    </lineage>
</organism>
<sequence>MTTTRPTVRHPLGLPGSNPKNPAKSTSASPAARTARISLGRAFQPESRSYFLLLGTTMFLMLFGLVMVLSASSVSSYAGSQGAFGVFWRQAIFAAFGVPLMLIMAQTPVRVWRRFAWVPLVAGIFLQILVLYTPLGIESGGNRNWIGIGGFNAQPSELIKLGLVAWLAVILSKKEPYLNRFSHVLIPALPVAALGIFVVLLGGDMGTAMIMAALVFGALFFAGIKVRMLAIPVVIALVLTVVIVLTRSSRIERIQNFLGIGGGDQTGLSYQNQHADWAMAAGGVFGVGLGNSKAKWLWLPAADNDFIFAIIGEELGLVGAVVVLALFVVLAISFLRIVRSSTELFSRVVTGSVMVWIIGQAFVNIAVVLQVLPVLGVPLPLISSGGSALVTSLLAVGMVLSIARHNSRSVDDLSKSSIR</sequence>
<keyword evidence="6" id="KW-0808">Transferase</keyword>
<evidence type="ECO:0000256" key="5">
    <source>
        <dbReference type="ARBA" id="ARBA00022676"/>
    </source>
</evidence>
<evidence type="ECO:0000256" key="23">
    <source>
        <dbReference type="SAM" id="Phobius"/>
    </source>
</evidence>
<gene>
    <name evidence="24" type="ORF">TZ00_16035</name>
</gene>
<evidence type="ECO:0000256" key="16">
    <source>
        <dbReference type="ARBA" id="ARBA00038053"/>
    </source>
</evidence>
<dbReference type="InterPro" id="IPR013437">
    <property type="entry name" value="FtsW"/>
</dbReference>
<dbReference type="InterPro" id="IPR001182">
    <property type="entry name" value="FtsW/RodA"/>
</dbReference>
<evidence type="ECO:0000256" key="20">
    <source>
        <dbReference type="ARBA" id="ARBA00049902"/>
    </source>
</evidence>
<evidence type="ECO:0000256" key="10">
    <source>
        <dbReference type="ARBA" id="ARBA00022989"/>
    </source>
</evidence>
<keyword evidence="13" id="KW-0961">Cell wall biogenesis/degradation</keyword>
<name>A0ABR5CCE1_9MICO</name>
<comment type="function">
    <text evidence="21">Peptidoglycan polymerase that is essential for cell division.</text>
</comment>
<dbReference type="Pfam" id="PF01098">
    <property type="entry name" value="FTSW_RODA_SPOVE"/>
    <property type="match status" value="1"/>
</dbReference>
<feature type="transmembrane region" description="Helical" evidence="23">
    <location>
        <begin position="86"/>
        <end position="103"/>
    </location>
</feature>
<evidence type="ECO:0000256" key="14">
    <source>
        <dbReference type="ARBA" id="ARBA00032370"/>
    </source>
</evidence>
<dbReference type="PANTHER" id="PTHR30474:SF2">
    <property type="entry name" value="PEPTIDOGLYCAN GLYCOSYLTRANSFERASE FTSW-RELATED"/>
    <property type="match status" value="1"/>
</dbReference>
<keyword evidence="5" id="KW-0328">Glycosyltransferase</keyword>
<evidence type="ECO:0000256" key="13">
    <source>
        <dbReference type="ARBA" id="ARBA00023316"/>
    </source>
</evidence>
<feature type="region of interest" description="Disordered" evidence="22">
    <location>
        <begin position="1"/>
        <end position="30"/>
    </location>
</feature>
<keyword evidence="12" id="KW-0131">Cell cycle</keyword>
<evidence type="ECO:0000313" key="25">
    <source>
        <dbReference type="Proteomes" id="UP000032503"/>
    </source>
</evidence>
<evidence type="ECO:0000256" key="7">
    <source>
        <dbReference type="ARBA" id="ARBA00022692"/>
    </source>
</evidence>
<evidence type="ECO:0000256" key="18">
    <source>
        <dbReference type="ARBA" id="ARBA00041418"/>
    </source>
</evidence>